<dbReference type="GO" id="GO:0030694">
    <property type="term" value="C:bacterial-type flagellum basal body, rod"/>
    <property type="evidence" value="ECO:0007669"/>
    <property type="project" value="InterPro"/>
</dbReference>
<evidence type="ECO:0000313" key="8">
    <source>
        <dbReference type="EMBL" id="RED86392.1"/>
    </source>
</evidence>
<accession>A0A3D9KJN5</accession>
<dbReference type="PROSITE" id="PS00588">
    <property type="entry name" value="FLAGELLA_BB_ROD"/>
    <property type="match status" value="1"/>
</dbReference>
<dbReference type="Proteomes" id="UP000256977">
    <property type="component" value="Unassembled WGS sequence"/>
</dbReference>
<evidence type="ECO:0000259" key="7">
    <source>
        <dbReference type="Pfam" id="PF00460"/>
    </source>
</evidence>
<dbReference type="EMBL" id="QRDZ01000003">
    <property type="protein sequence ID" value="RED86392.1"/>
    <property type="molecule type" value="Genomic_DNA"/>
</dbReference>
<dbReference type="InterPro" id="IPR019776">
    <property type="entry name" value="Flagellar_basal_body_rod_CS"/>
</dbReference>
<comment type="caution">
    <text evidence="8">The sequence shown here is derived from an EMBL/GenBank/DDBJ whole genome shotgun (WGS) entry which is preliminary data.</text>
</comment>
<name>A0A3D9KJN5_9BACL</name>
<keyword evidence="4 6" id="KW-0975">Bacterial flagellum</keyword>
<dbReference type="PANTHER" id="PTHR30435:SF12">
    <property type="entry name" value="FLAGELLAR BASAL BODY ROD PROTEIN FLGB"/>
    <property type="match status" value="1"/>
</dbReference>
<comment type="similarity">
    <text evidence="2 6">Belongs to the flagella basal body rod proteins family.</text>
</comment>
<keyword evidence="8" id="KW-0282">Flagellum</keyword>
<feature type="domain" description="Flagellar basal body rod protein N-terminal" evidence="7">
    <location>
        <begin position="14"/>
        <end position="40"/>
    </location>
</feature>
<dbReference type="NCBIfam" id="TIGR01396">
    <property type="entry name" value="FlgB"/>
    <property type="match status" value="1"/>
</dbReference>
<gene>
    <name evidence="8" type="ORF">DFP98_103247</name>
</gene>
<evidence type="ECO:0000256" key="1">
    <source>
        <dbReference type="ARBA" id="ARBA00004117"/>
    </source>
</evidence>
<evidence type="ECO:0000256" key="3">
    <source>
        <dbReference type="ARBA" id="ARBA00014376"/>
    </source>
</evidence>
<comment type="subunit">
    <text evidence="6">The basal body constitutes a major portion of the flagellar organelle and consists of a number of rings mounted on a central rod.</text>
</comment>
<dbReference type="PIRSF" id="PIRSF002889">
    <property type="entry name" value="Rod_FlgB"/>
    <property type="match status" value="1"/>
</dbReference>
<dbReference type="RefSeq" id="WP_342772460.1">
    <property type="nucleotide sequence ID" value="NZ_QRDZ01000003.1"/>
</dbReference>
<comment type="subcellular location">
    <subcellularLocation>
        <location evidence="1 6">Bacterial flagellum basal body</location>
    </subcellularLocation>
</comment>
<keyword evidence="9" id="KW-1185">Reference proteome</keyword>
<dbReference type="AlphaFoldDB" id="A0A3D9KJN5"/>
<evidence type="ECO:0000256" key="5">
    <source>
        <dbReference type="ARBA" id="ARBA00024934"/>
    </source>
</evidence>
<organism evidence="8 9">
    <name type="scientific">Cohnella phaseoli</name>
    <dbReference type="NCBI Taxonomy" id="456490"/>
    <lineage>
        <taxon>Bacteria</taxon>
        <taxon>Bacillati</taxon>
        <taxon>Bacillota</taxon>
        <taxon>Bacilli</taxon>
        <taxon>Bacillales</taxon>
        <taxon>Paenibacillaceae</taxon>
        <taxon>Cohnella</taxon>
    </lineage>
</organism>
<dbReference type="InterPro" id="IPR001444">
    <property type="entry name" value="Flag_bb_rod_N"/>
</dbReference>
<keyword evidence="8" id="KW-0966">Cell projection</keyword>
<dbReference type="Pfam" id="PF00460">
    <property type="entry name" value="Flg_bb_rod"/>
    <property type="match status" value="1"/>
</dbReference>
<proteinExistence type="inferred from homology"/>
<evidence type="ECO:0000256" key="4">
    <source>
        <dbReference type="ARBA" id="ARBA00023143"/>
    </source>
</evidence>
<reference evidence="8 9" key="1">
    <citation type="submission" date="2018-07" db="EMBL/GenBank/DDBJ databases">
        <title>Genomic Encyclopedia of Type Strains, Phase III (KMG-III): the genomes of soil and plant-associated and newly described type strains.</title>
        <authorList>
            <person name="Whitman W."/>
        </authorList>
    </citation>
    <scope>NUCLEOTIDE SEQUENCE [LARGE SCALE GENOMIC DNA]</scope>
    <source>
        <strain evidence="8 9">CECT 7287</strain>
    </source>
</reference>
<evidence type="ECO:0000256" key="6">
    <source>
        <dbReference type="PIRNR" id="PIRNR002889"/>
    </source>
</evidence>
<evidence type="ECO:0000313" key="9">
    <source>
        <dbReference type="Proteomes" id="UP000256977"/>
    </source>
</evidence>
<sequence length="138" mass="15333">MMELLSGASFLRLENAIQAAAMRQRVLSNNIANNDTPYFKRSDVVFEELLTQAIGAQGTRAFASKPTDPRHFPINGAYPLPAPRVVTDESTAINNNKNNVDVEKEMALLAENQLRYNLMTQQVNHEAKMMRIGIQGSA</sequence>
<evidence type="ECO:0000256" key="2">
    <source>
        <dbReference type="ARBA" id="ARBA00009677"/>
    </source>
</evidence>
<dbReference type="PANTHER" id="PTHR30435">
    <property type="entry name" value="FLAGELLAR PROTEIN"/>
    <property type="match status" value="1"/>
</dbReference>
<dbReference type="InterPro" id="IPR006300">
    <property type="entry name" value="FlgB"/>
</dbReference>
<protein>
    <recommendedName>
        <fullName evidence="3 6">Flagellar basal body rod protein FlgB</fullName>
    </recommendedName>
</protein>
<keyword evidence="8" id="KW-0969">Cilium</keyword>
<comment type="function">
    <text evidence="5 6">Structural component of flagellum, the bacterial motility apparatus. Part of the rod structure of flagellar basal body.</text>
</comment>
<dbReference type="GO" id="GO:0071978">
    <property type="term" value="P:bacterial-type flagellum-dependent swarming motility"/>
    <property type="evidence" value="ECO:0007669"/>
    <property type="project" value="TreeGrafter"/>
</dbReference>